<dbReference type="AlphaFoldDB" id="H0I2I8"/>
<protein>
    <submittedName>
        <fullName evidence="1">Uncharacterized protein</fullName>
    </submittedName>
</protein>
<reference evidence="1 2" key="1">
    <citation type="journal article" date="2012" name="J. Bacteriol.">
        <title>Draft Genome Sequence of Mesorhizobium alhagi CCNWXJ12-2T, a Novel Salt-Resistant Species Isolated from the Desert of Northwestern China.</title>
        <authorList>
            <person name="Zhou M."/>
            <person name="Chen W."/>
            <person name="Chen H."/>
            <person name="Wei G."/>
        </authorList>
    </citation>
    <scope>NUCLEOTIDE SEQUENCE [LARGE SCALE GENOMIC DNA]</scope>
    <source>
        <strain evidence="1 2">CCNWXJ12-2</strain>
    </source>
</reference>
<gene>
    <name evidence="1" type="ORF">MAXJ12_33459</name>
</gene>
<proteinExistence type="predicted"/>
<accession>H0I2I8</accession>
<organism evidence="1 2">
    <name type="scientific">Mesorhizobium alhagi CCNWXJ12-2</name>
    <dbReference type="NCBI Taxonomy" id="1107882"/>
    <lineage>
        <taxon>Bacteria</taxon>
        <taxon>Pseudomonadati</taxon>
        <taxon>Pseudomonadota</taxon>
        <taxon>Alphaproteobacteria</taxon>
        <taxon>Hyphomicrobiales</taxon>
        <taxon>Phyllobacteriaceae</taxon>
        <taxon>Allomesorhizobium</taxon>
    </lineage>
</organism>
<evidence type="ECO:0000313" key="2">
    <source>
        <dbReference type="Proteomes" id="UP000003250"/>
    </source>
</evidence>
<evidence type="ECO:0000313" key="1">
    <source>
        <dbReference type="EMBL" id="EHK52790.1"/>
    </source>
</evidence>
<dbReference type="Proteomes" id="UP000003250">
    <property type="component" value="Unassembled WGS sequence"/>
</dbReference>
<dbReference type="PATRIC" id="fig|1107882.3.peg.6463"/>
<keyword evidence="2" id="KW-1185">Reference proteome</keyword>
<sequence length="58" mass="6408">MPDASKGEASKCGFVWLLQPGGAPVKPNIASNMRNGDGFFEGDSQTHRRADIWEWRMG</sequence>
<dbReference type="EMBL" id="AHAM01000301">
    <property type="protein sequence ID" value="EHK52790.1"/>
    <property type="molecule type" value="Genomic_DNA"/>
</dbReference>
<name>H0I2I8_9HYPH</name>